<proteinExistence type="predicted"/>
<feature type="domain" description="Ketopantoate reductase C-terminal" evidence="2">
    <location>
        <begin position="287"/>
        <end position="382"/>
    </location>
</feature>
<dbReference type="Gene3D" id="3.40.50.720">
    <property type="entry name" value="NAD(P)-binding Rossmann-like Domain"/>
    <property type="match status" value="1"/>
</dbReference>
<evidence type="ECO:0000313" key="4">
    <source>
        <dbReference type="Proteomes" id="UP000292702"/>
    </source>
</evidence>
<keyword evidence="4" id="KW-1185">Reference proteome</keyword>
<evidence type="ECO:0000313" key="3">
    <source>
        <dbReference type="EMBL" id="TCD70348.1"/>
    </source>
</evidence>
<dbReference type="InterPro" id="IPR013752">
    <property type="entry name" value="KPA_reductase"/>
</dbReference>
<dbReference type="Pfam" id="PF08546">
    <property type="entry name" value="ApbA_C"/>
    <property type="match status" value="1"/>
</dbReference>
<dbReference type="Gene3D" id="1.10.1040.10">
    <property type="entry name" value="N-(1-d-carboxylethyl)-l-norvaline Dehydrogenase, domain 2"/>
    <property type="match status" value="1"/>
</dbReference>
<sequence length="400" mass="43705">MISSGPKDVLLVGFGAIGAIYAFIMESSGAARCTVVARSNYQVAKDEGTDIQSQRYGIHKAWRPYRFFPSVEEAADRAYTHVVVATKIIAELQTNAGLLQPLLSIPYTQRYPQPTYVLMQNGMNIEVDLWDAISALDQGTPQILGASMLISARQLTKNVVEHGDFDQVSLGIYRTEANVMVNSAEEEEILNDFGKILSAGGTQVTVVPEIQRVKFAKNAWNCVLVGPACALPRLSITGFFRKPVDLARSRADLSKATNGATCEPTPSQKAVASLPASSPMVAEYTLPWLYDVMDEVIQLGHRLYPPCSKTQKPGIDPDLPMFIMQCMATLATQPKCSMRPSMLVDVEMGRPTEVEVVVGEVVRMAKSVGFGIPRLETLYALMLVVQENTLNVHMNGSVVS</sequence>
<dbReference type="EMBL" id="RWJN01000022">
    <property type="protein sequence ID" value="TCD70348.1"/>
    <property type="molecule type" value="Genomic_DNA"/>
</dbReference>
<comment type="caution">
    <text evidence="3">The sequence shown here is derived from an EMBL/GenBank/DDBJ whole genome shotgun (WGS) entry which is preliminary data.</text>
</comment>
<dbReference type="InterPro" id="IPR051402">
    <property type="entry name" value="KPR-Related"/>
</dbReference>
<dbReference type="OrthoDB" id="3609at2759"/>
<evidence type="ECO:0000259" key="1">
    <source>
        <dbReference type="Pfam" id="PF02558"/>
    </source>
</evidence>
<organism evidence="3 4">
    <name type="scientific">Steccherinum ochraceum</name>
    <dbReference type="NCBI Taxonomy" id="92696"/>
    <lineage>
        <taxon>Eukaryota</taxon>
        <taxon>Fungi</taxon>
        <taxon>Dikarya</taxon>
        <taxon>Basidiomycota</taxon>
        <taxon>Agaricomycotina</taxon>
        <taxon>Agaricomycetes</taxon>
        <taxon>Polyporales</taxon>
        <taxon>Steccherinaceae</taxon>
        <taxon>Steccherinum</taxon>
    </lineage>
</organism>
<dbReference type="InterPro" id="IPR008927">
    <property type="entry name" value="6-PGluconate_DH-like_C_sf"/>
</dbReference>
<dbReference type="InterPro" id="IPR013328">
    <property type="entry name" value="6PGD_dom2"/>
</dbReference>
<dbReference type="PANTHER" id="PTHR21708">
    <property type="entry name" value="PROBABLE 2-DEHYDROPANTOATE 2-REDUCTASE"/>
    <property type="match status" value="1"/>
</dbReference>
<dbReference type="GO" id="GO:0005737">
    <property type="term" value="C:cytoplasm"/>
    <property type="evidence" value="ECO:0007669"/>
    <property type="project" value="TreeGrafter"/>
</dbReference>
<dbReference type="Proteomes" id="UP000292702">
    <property type="component" value="Unassembled WGS sequence"/>
</dbReference>
<feature type="domain" description="Ketopantoate reductase N-terminal" evidence="1">
    <location>
        <begin position="9"/>
        <end position="173"/>
    </location>
</feature>
<dbReference type="STRING" id="92696.A0A4R0S057"/>
<evidence type="ECO:0000259" key="2">
    <source>
        <dbReference type="Pfam" id="PF08546"/>
    </source>
</evidence>
<dbReference type="Pfam" id="PF02558">
    <property type="entry name" value="ApbA"/>
    <property type="match status" value="1"/>
</dbReference>
<name>A0A4R0S057_9APHY</name>
<reference evidence="3 4" key="1">
    <citation type="submission" date="2018-11" db="EMBL/GenBank/DDBJ databases">
        <title>Genome assembly of Steccherinum ochraceum LE-BIN_3174, the white-rot fungus of the Steccherinaceae family (The Residual Polyporoid clade, Polyporales, Basidiomycota).</title>
        <authorList>
            <person name="Fedorova T.V."/>
            <person name="Glazunova O.A."/>
            <person name="Landesman E.O."/>
            <person name="Moiseenko K.V."/>
            <person name="Psurtseva N.V."/>
            <person name="Savinova O.S."/>
            <person name="Shakhova N.V."/>
            <person name="Tyazhelova T.V."/>
            <person name="Vasina D.V."/>
        </authorList>
    </citation>
    <scope>NUCLEOTIDE SEQUENCE [LARGE SCALE GENOMIC DNA]</scope>
    <source>
        <strain evidence="3 4">LE-BIN_3174</strain>
    </source>
</reference>
<dbReference type="SUPFAM" id="SSF48179">
    <property type="entry name" value="6-phosphogluconate dehydrogenase C-terminal domain-like"/>
    <property type="match status" value="1"/>
</dbReference>
<dbReference type="AlphaFoldDB" id="A0A4R0S057"/>
<accession>A0A4R0S057</accession>
<dbReference type="PANTHER" id="PTHR21708:SF43">
    <property type="entry name" value="KETOPANTOATE REDUCTASE C-TERMINAL DOMAIN-CONTAINING PROTEIN"/>
    <property type="match status" value="1"/>
</dbReference>
<evidence type="ECO:0008006" key="5">
    <source>
        <dbReference type="Google" id="ProtNLM"/>
    </source>
</evidence>
<dbReference type="InterPro" id="IPR013332">
    <property type="entry name" value="KPR_N"/>
</dbReference>
<gene>
    <name evidence="3" type="ORF">EIP91_003700</name>
</gene>
<protein>
    <recommendedName>
        <fullName evidence="5">Ketopantoate reductase C-terminal domain-containing protein</fullName>
    </recommendedName>
</protein>